<feature type="disulfide bond" evidence="8">
    <location>
        <begin position="531"/>
        <end position="546"/>
    </location>
</feature>
<dbReference type="InterPro" id="IPR023415">
    <property type="entry name" value="LDLR_class-A_CS"/>
</dbReference>
<evidence type="ECO:0000256" key="7">
    <source>
        <dbReference type="ARBA" id="ARBA00023157"/>
    </source>
</evidence>
<feature type="disulfide bond" evidence="8">
    <location>
        <begin position="891"/>
        <end position="906"/>
    </location>
</feature>
<keyword evidence="5" id="KW-1133">Transmembrane helix</keyword>
<feature type="disulfide bond" evidence="8">
    <location>
        <begin position="459"/>
        <end position="474"/>
    </location>
</feature>
<feature type="disulfide bond" evidence="8">
    <location>
        <begin position="1368"/>
        <end position="1383"/>
    </location>
</feature>
<dbReference type="GO" id="GO:0016192">
    <property type="term" value="P:vesicle-mediated transport"/>
    <property type="evidence" value="ECO:0007669"/>
    <property type="project" value="UniProtKB-ARBA"/>
</dbReference>
<evidence type="ECO:0000256" key="2">
    <source>
        <dbReference type="ARBA" id="ARBA00004308"/>
    </source>
</evidence>
<feature type="disulfide bond" evidence="8">
    <location>
        <begin position="173"/>
        <end position="188"/>
    </location>
</feature>
<feature type="disulfide bond" evidence="8">
    <location>
        <begin position="819"/>
        <end position="834"/>
    </location>
</feature>
<feature type="disulfide bond" evidence="8">
    <location>
        <begin position="1241"/>
        <end position="1259"/>
    </location>
</feature>
<gene>
    <name evidence="11" type="ORF">HOLleu_34792</name>
</gene>
<dbReference type="PRINTS" id="PR00261">
    <property type="entry name" value="LDLRECEPTOR"/>
</dbReference>
<feature type="disulfide bond" evidence="8">
    <location>
        <begin position="1356"/>
        <end position="1374"/>
    </location>
</feature>
<feature type="disulfide bond" evidence="8">
    <location>
        <begin position="1034"/>
        <end position="1049"/>
    </location>
</feature>
<feature type="disulfide bond" evidence="8">
    <location>
        <begin position="1317"/>
        <end position="1335"/>
    </location>
</feature>
<dbReference type="Pfam" id="PF00057">
    <property type="entry name" value="Ldl_recept_a"/>
    <property type="match status" value="17"/>
</dbReference>
<name>A0A9Q1BGH6_HOLLE</name>
<keyword evidence="11" id="KW-0675">Receptor</keyword>
<comment type="caution">
    <text evidence="11">The sequence shown here is derived from an EMBL/GenBank/DDBJ whole genome shotgun (WGS) entry which is preliminary data.</text>
</comment>
<keyword evidence="12" id="KW-1185">Reference proteome</keyword>
<feature type="chain" id="PRO_5040247695" evidence="10">
    <location>
        <begin position="18"/>
        <end position="1550"/>
    </location>
</feature>
<dbReference type="Proteomes" id="UP001152320">
    <property type="component" value="Chromosome 18"/>
</dbReference>
<feature type="disulfide bond" evidence="8">
    <location>
        <begin position="244"/>
        <end position="259"/>
    </location>
</feature>
<feature type="disulfide bond" evidence="8">
    <location>
        <begin position="1153"/>
        <end position="1168"/>
    </location>
</feature>
<protein>
    <submittedName>
        <fullName evidence="11">Sortilin-related receptor</fullName>
    </submittedName>
</protein>
<feature type="compositionally biased region" description="Basic and acidic residues" evidence="9">
    <location>
        <begin position="1494"/>
        <end position="1506"/>
    </location>
</feature>
<feature type="disulfide bond" evidence="8">
    <location>
        <begin position="603"/>
        <end position="618"/>
    </location>
</feature>
<evidence type="ECO:0000256" key="10">
    <source>
        <dbReference type="SAM" id="SignalP"/>
    </source>
</evidence>
<dbReference type="EMBL" id="JAIZAY010000018">
    <property type="protein sequence ID" value="KAJ8024783.1"/>
    <property type="molecule type" value="Genomic_DNA"/>
</dbReference>
<comment type="subcellular location">
    <subcellularLocation>
        <location evidence="2">Endomembrane system</location>
    </subcellularLocation>
    <subcellularLocation>
        <location evidence="1">Membrane</location>
        <topology evidence="1">Single-pass membrane protein</topology>
    </subcellularLocation>
</comment>
<sequence>MKILVLLLALCWAHVLAFKEPRLIPNRFARTFGQVVNSLFPGKNEWHSNVKGCFSNFRCYNGTCVSADLTCDGIPDCREAEDEIDSYCNGKRRVDPRNRKSSVATKLFKRQVCDGVRDCADGTDEQNCNALTIAPNTEPTTKTHRRTAEPPCSDGLLCKIGSYVYCIPKWKICDGIVNCWDGSDEDQCTTPKVTTEPTTTLITTPEITTKPTTPIVLTDKPPCKDGLLCKIGSYVYCIPKQKICDGVVNCWDGSDEGQCTTPKVTTEPTTTPLITTPEITTKPTTPIVLTDEPPCKDGLLCKIGSYVYCIPKQKICDGVVNCWDGSDEDQCTTPKVTTEPTTTLITTPEITTKPTTPIVLTDKPPCKDGLLCKIGSYVYCIPKQKICDGVVNCWDGSDEDQCTTPKITTEPTTTPLITTPEITTKPTTPIVLTDKPPCKDGLLCKIGSYVYCIPKQKICDGVVNCWDGSDEGQCTTPKITTEPTTTPLITTPEITTKPTTPIVLTDKPPCKDGLLCKIGSYVYCIPKQKICDGVVNCWDGSDEDQCTTPKVTTEPTTTPLITTPEKTTKPTTPIVLTDEPPCKDGLLCKIGSYVYCIPKQKICDGVVNCWDGSDEDQCTTPKITTEPTTTPLITTPEITTKPTTPIVLTDKPPCKDGLLCKIGSYVYCIPKQKICDGVVNCWDGSDEGQCTTPKVTTEPTTTPLVTTPEITTKPTTPIVLTDEPPCKDGLLCKIGSYVYCIPKQKICDGVVNCWDGSDEDQCTTPKVTTEPTTTPLITTPEITTKPTTPIVLTDEPPCKDGLLCKIGSYVYCIPKQKICDGVVNCWDGSDEDQCTTPKVTTEPTTTPLITTPEITTKPTTPIVLTDKPPCKDGLLCKIGSYVYCIPKQKICDGVFNCWDGSDEGQCTTPMVTTEPTTTPLITTPEITTKPTTPIVLTDEPPCKDGLLCKVGSYVYCIPKQKICDGVVNCWDGSDEDQCTTPKVTTEPTTTLITTPEITTKPTTPIVLTDEPPCKDGLLCKVGSYVYCIPKQKICDGVVNCWDGSDEDSCTTPKVTTKPTTTPTLTTKEAPCHDGLLCKIGPYMYCTPKSKLCDGVMNCWDGSDEDGCTTPNLTTEPTTTPKTTTEVRTTSLCGQDFLCRLDSWLYCIPSQKRCDGVVDCPDMSDEKQCPTPVPMMTTIPRPVPSTMIPSCPGYVCAVTSLCIPNMLLCDGASNCPLGDDEVNCAATATSSPVPCVLGQFECNDGSCISVSKSCDNIMDCPNGEDEANCQVQTCAVKFQCKTDGVCLEENKWCDGTSDCTDGSDEMDCGSCSAGEFACSSEMCIERNKLCDGVPDCPGPNDENGCTVIEQCVGLFDCGNGYCVDMAQRCDGELHCNNGQDEIGCPVRRGCVGSDFQCRDGKCISSSMRCNGVYGDCLTGEDEENCDECKHYMCPNKRCLGPQEMCDGVNDCLPGGEDENPAECEAYLIKDKKMVVSDKTAEKLANQISILLKNGGESRGDEQNDGKRNSQSAPGQLLEEAKKHGSSKINDPYEMRRVQHLKELLQRHFNKV</sequence>
<feature type="disulfide bond" evidence="8">
    <location>
        <begin position="1432"/>
        <end position="1450"/>
    </location>
</feature>
<dbReference type="InterPro" id="IPR002172">
    <property type="entry name" value="LDrepeatLR_classA_rpt"/>
</dbReference>
<feature type="disulfide bond" evidence="8">
    <location>
        <begin position="1253"/>
        <end position="1268"/>
    </location>
</feature>
<dbReference type="GO" id="GO:0012505">
    <property type="term" value="C:endomembrane system"/>
    <property type="evidence" value="ECO:0007669"/>
    <property type="project" value="UniProtKB-SubCell"/>
</dbReference>
<dbReference type="SMART" id="SM00192">
    <property type="entry name" value="LDLa"/>
    <property type="match status" value="24"/>
</dbReference>
<dbReference type="PANTHER" id="PTHR24270:SF61">
    <property type="entry name" value="EGF-LIKE DOMAIN-CONTAINING PROTEIN"/>
    <property type="match status" value="1"/>
</dbReference>
<keyword evidence="10" id="KW-0732">Signal</keyword>
<feature type="disulfide bond" evidence="8">
    <location>
        <begin position="675"/>
        <end position="690"/>
    </location>
</feature>
<dbReference type="CDD" id="cd00112">
    <property type="entry name" value="LDLa"/>
    <property type="match status" value="16"/>
</dbReference>
<feature type="disulfide bond" evidence="8">
    <location>
        <begin position="1389"/>
        <end position="1401"/>
    </location>
</feature>
<dbReference type="PROSITE" id="PS50068">
    <property type="entry name" value="LDLRA_2"/>
    <property type="match status" value="23"/>
</dbReference>
<dbReference type="Gene3D" id="4.10.400.10">
    <property type="entry name" value="Low-density Lipoprotein Receptor"/>
    <property type="match status" value="18"/>
</dbReference>
<comment type="caution">
    <text evidence="8">Lacks conserved residue(s) required for the propagation of feature annotation.</text>
</comment>
<feature type="region of interest" description="Disordered" evidence="9">
    <location>
        <begin position="549"/>
        <end position="572"/>
    </location>
</feature>
<evidence type="ECO:0000256" key="9">
    <source>
        <dbReference type="SAM" id="MobiDB-lite"/>
    </source>
</evidence>
<evidence type="ECO:0000256" key="5">
    <source>
        <dbReference type="ARBA" id="ARBA00022989"/>
    </source>
</evidence>
<evidence type="ECO:0000256" key="3">
    <source>
        <dbReference type="ARBA" id="ARBA00022692"/>
    </source>
</evidence>
<keyword evidence="7 8" id="KW-1015">Disulfide bond</keyword>
<keyword evidence="3" id="KW-0812">Transmembrane</keyword>
<dbReference type="PANTHER" id="PTHR24270">
    <property type="entry name" value="LOW-DENSITY LIPOPROTEIN RECEPTOR-RELATED"/>
    <property type="match status" value="1"/>
</dbReference>
<reference evidence="11" key="1">
    <citation type="submission" date="2021-10" db="EMBL/GenBank/DDBJ databases">
        <title>Tropical sea cucumber genome reveals ecological adaptation and Cuvierian tubules defense mechanism.</title>
        <authorList>
            <person name="Chen T."/>
        </authorList>
    </citation>
    <scope>NUCLEOTIDE SEQUENCE</scope>
    <source>
        <strain evidence="11">Nanhai2018</strain>
        <tissue evidence="11">Muscle</tissue>
    </source>
</reference>
<feature type="disulfide bond" evidence="8">
    <location>
        <begin position="1234"/>
        <end position="1246"/>
    </location>
</feature>
<dbReference type="InterPro" id="IPR036055">
    <property type="entry name" value="LDL_receptor-like_sf"/>
</dbReference>
<evidence type="ECO:0000256" key="6">
    <source>
        <dbReference type="ARBA" id="ARBA00023136"/>
    </source>
</evidence>
<dbReference type="OrthoDB" id="10047962at2759"/>
<evidence type="ECO:0000256" key="4">
    <source>
        <dbReference type="ARBA" id="ARBA00022737"/>
    </source>
</evidence>
<feature type="disulfide bond" evidence="8">
    <location>
        <begin position="316"/>
        <end position="331"/>
    </location>
</feature>
<feature type="disulfide bond" evidence="8">
    <location>
        <begin position="1208"/>
        <end position="1223"/>
    </location>
</feature>
<feature type="region of interest" description="Disordered" evidence="9">
    <location>
        <begin position="1493"/>
        <end position="1532"/>
    </location>
</feature>
<feature type="disulfide bond" evidence="8">
    <location>
        <begin position="387"/>
        <end position="402"/>
    </location>
</feature>
<feature type="disulfide bond" evidence="8">
    <location>
        <begin position="963"/>
        <end position="978"/>
    </location>
</feature>
<feature type="disulfide bond" evidence="8">
    <location>
        <begin position="1310"/>
        <end position="1322"/>
    </location>
</feature>
<dbReference type="SUPFAM" id="SSF57424">
    <property type="entry name" value="LDL receptor-like module"/>
    <property type="match status" value="23"/>
</dbReference>
<dbReference type="InterPro" id="IPR050685">
    <property type="entry name" value="LDLR"/>
</dbReference>
<feature type="disulfide bond" evidence="8">
    <location>
        <begin position="1273"/>
        <end position="1285"/>
    </location>
</feature>
<feature type="disulfide bond" evidence="8">
    <location>
        <begin position="747"/>
        <end position="762"/>
    </location>
</feature>
<evidence type="ECO:0000313" key="11">
    <source>
        <dbReference type="EMBL" id="KAJ8024783.1"/>
    </source>
</evidence>
<dbReference type="PROSITE" id="PS01209">
    <property type="entry name" value="LDLRA_1"/>
    <property type="match status" value="11"/>
</dbReference>
<dbReference type="Gene3D" id="4.10.1220.10">
    <property type="entry name" value="EGF-type module"/>
    <property type="match status" value="6"/>
</dbReference>
<proteinExistence type="predicted"/>
<feature type="disulfide bond" evidence="8">
    <location>
        <begin position="59"/>
        <end position="77"/>
    </location>
</feature>
<keyword evidence="6" id="KW-0472">Membrane</keyword>
<evidence type="ECO:0000256" key="8">
    <source>
        <dbReference type="PROSITE-ProRule" id="PRU00124"/>
    </source>
</evidence>
<evidence type="ECO:0000256" key="1">
    <source>
        <dbReference type="ARBA" id="ARBA00004167"/>
    </source>
</evidence>
<feature type="disulfide bond" evidence="8">
    <location>
        <begin position="1092"/>
        <end position="1107"/>
    </location>
</feature>
<dbReference type="GO" id="GO:0005886">
    <property type="term" value="C:plasma membrane"/>
    <property type="evidence" value="ECO:0007669"/>
    <property type="project" value="TreeGrafter"/>
</dbReference>
<organism evidence="11 12">
    <name type="scientific">Holothuria leucospilota</name>
    <name type="common">Black long sea cucumber</name>
    <name type="synonym">Mertensiothuria leucospilota</name>
    <dbReference type="NCBI Taxonomy" id="206669"/>
    <lineage>
        <taxon>Eukaryota</taxon>
        <taxon>Metazoa</taxon>
        <taxon>Echinodermata</taxon>
        <taxon>Eleutherozoa</taxon>
        <taxon>Echinozoa</taxon>
        <taxon>Holothuroidea</taxon>
        <taxon>Aspidochirotacea</taxon>
        <taxon>Aspidochirotida</taxon>
        <taxon>Holothuriidae</taxon>
        <taxon>Holothuria</taxon>
    </lineage>
</organism>
<keyword evidence="4" id="KW-0677">Repeat</keyword>
<feature type="disulfide bond" evidence="8">
    <location>
        <begin position="1329"/>
        <end position="1344"/>
    </location>
</feature>
<evidence type="ECO:0000313" key="12">
    <source>
        <dbReference type="Proteomes" id="UP001152320"/>
    </source>
</evidence>
<feature type="disulfide bond" evidence="8">
    <location>
        <begin position="1292"/>
        <end position="1307"/>
    </location>
</feature>
<accession>A0A9Q1BGH6</accession>
<feature type="signal peptide" evidence="10">
    <location>
        <begin position="1"/>
        <end position="17"/>
    </location>
</feature>